<organism evidence="1 2">
    <name type="scientific">Piscinibacterium candidicorallinum</name>
    <dbReference type="NCBI Taxonomy" id="1793872"/>
    <lineage>
        <taxon>Bacteria</taxon>
        <taxon>Pseudomonadati</taxon>
        <taxon>Pseudomonadota</taxon>
        <taxon>Betaproteobacteria</taxon>
        <taxon>Burkholderiales</taxon>
        <taxon>Piscinibacterium</taxon>
    </lineage>
</organism>
<dbReference type="InterPro" id="IPR021848">
    <property type="entry name" value="HODM_asu-like"/>
</dbReference>
<accession>A0ABV7H5M3</accession>
<dbReference type="EMBL" id="JBHRTI010000004">
    <property type="protein sequence ID" value="MFC3147775.1"/>
    <property type="molecule type" value="Genomic_DNA"/>
</dbReference>
<comment type="caution">
    <text evidence="1">The sequence shown here is derived from an EMBL/GenBank/DDBJ whole genome shotgun (WGS) entry which is preliminary data.</text>
</comment>
<evidence type="ECO:0000313" key="1">
    <source>
        <dbReference type="EMBL" id="MFC3147775.1"/>
    </source>
</evidence>
<protein>
    <submittedName>
        <fullName evidence="1">Heme-dependent oxidative N-demethylase subunit alpha family protein</fullName>
    </submittedName>
</protein>
<reference evidence="2" key="1">
    <citation type="journal article" date="2019" name="Int. J. Syst. Evol. Microbiol.">
        <title>The Global Catalogue of Microorganisms (GCM) 10K type strain sequencing project: providing services to taxonomists for standard genome sequencing and annotation.</title>
        <authorList>
            <consortium name="The Broad Institute Genomics Platform"/>
            <consortium name="The Broad Institute Genome Sequencing Center for Infectious Disease"/>
            <person name="Wu L."/>
            <person name="Ma J."/>
        </authorList>
    </citation>
    <scope>NUCLEOTIDE SEQUENCE [LARGE SCALE GENOMIC DNA]</scope>
    <source>
        <strain evidence="2">KCTC 52168</strain>
    </source>
</reference>
<dbReference type="Pfam" id="PF11927">
    <property type="entry name" value="HODM_asu-like"/>
    <property type="match status" value="1"/>
</dbReference>
<sequence length="324" mass="34553">MDFDFAALAAPFRMQPGLSRMANGAPNLTALDPADRLFAEKLAALAHPEQTVLLAPGFDATPAARAFAARLALDAPEAARLEGETLHLLRLDARLHISSGELQLGAAAPPGVQAALEGVAAEPLRRRWALFALAVREDLAVLDGATTQLQVLAVCVPSHWAPEDKIGLPFAAAHMPVADNALLIRASESLARLVTGTERWQRNVWTFQPSPHFDGHPKRAAPRVWPLDADPATLGNKLWARVEHQSFIPVADAENANPPAQAVFCIRLMIEPIETAIATPEAAAATHAAVSSMSEQVLAYRSLTAIQPGLLGWLAGQATYTRSG</sequence>
<gene>
    <name evidence="1" type="ORF">ACFOEN_08985</name>
</gene>
<dbReference type="RefSeq" id="WP_377303146.1">
    <property type="nucleotide sequence ID" value="NZ_CP180191.1"/>
</dbReference>
<name>A0ABV7H5M3_9BURK</name>
<evidence type="ECO:0000313" key="2">
    <source>
        <dbReference type="Proteomes" id="UP001595556"/>
    </source>
</evidence>
<proteinExistence type="predicted"/>
<keyword evidence="2" id="KW-1185">Reference proteome</keyword>
<dbReference type="Proteomes" id="UP001595556">
    <property type="component" value="Unassembled WGS sequence"/>
</dbReference>